<dbReference type="HOGENOM" id="CLU_1395879_0_0_1"/>
<reference evidence="3" key="1">
    <citation type="submission" date="2003-08" db="EMBL/GenBank/DDBJ databases">
        <authorList>
            <person name="Birren B."/>
            <person name="Nusbaum C."/>
            <person name="Abebe A."/>
            <person name="Abouelleil A."/>
            <person name="Adekoya E."/>
            <person name="Ait-zahra M."/>
            <person name="Allen N."/>
            <person name="Allen T."/>
            <person name="An P."/>
            <person name="Anderson M."/>
            <person name="Anderson S."/>
            <person name="Arachchi H."/>
            <person name="Armbruster J."/>
            <person name="Bachantsang P."/>
            <person name="Baldwin J."/>
            <person name="Barry A."/>
            <person name="Bayul T."/>
            <person name="Blitshsteyn B."/>
            <person name="Bloom T."/>
            <person name="Blye J."/>
            <person name="Boguslavskiy L."/>
            <person name="Borowsky M."/>
            <person name="Boukhgalter B."/>
            <person name="Brunache A."/>
            <person name="Butler J."/>
            <person name="Calixte N."/>
            <person name="Calvo S."/>
            <person name="Camarata J."/>
            <person name="Campo K."/>
            <person name="Chang J."/>
            <person name="Cheshatsang Y."/>
            <person name="Citroen M."/>
            <person name="Collymore A."/>
            <person name="Considine T."/>
            <person name="Cook A."/>
            <person name="Cooke P."/>
            <person name="Corum B."/>
            <person name="Cuomo C."/>
            <person name="David R."/>
            <person name="Dawoe T."/>
            <person name="Degray S."/>
            <person name="Dodge S."/>
            <person name="Dooley K."/>
            <person name="Dorje P."/>
            <person name="Dorjee K."/>
            <person name="Dorris L."/>
            <person name="Duffey N."/>
            <person name="Dupes A."/>
            <person name="Elkins T."/>
            <person name="Engels R."/>
            <person name="Erickson J."/>
            <person name="Farina A."/>
            <person name="Faro S."/>
            <person name="Ferreira P."/>
            <person name="Fischer H."/>
            <person name="Fitzgerald M."/>
            <person name="Foley K."/>
            <person name="Gage D."/>
            <person name="Galagan J."/>
            <person name="Gearin G."/>
            <person name="Gnerre S."/>
            <person name="Gnirke A."/>
            <person name="Goyette A."/>
            <person name="Graham J."/>
            <person name="Grandbois E."/>
            <person name="Gyaltsen K."/>
            <person name="Hafez N."/>
            <person name="Hagopian D."/>
            <person name="Hagos B."/>
            <person name="Hall J."/>
            <person name="Hatcher B."/>
            <person name="Heller A."/>
            <person name="Higgins H."/>
            <person name="Honan T."/>
            <person name="Horn A."/>
            <person name="Houde N."/>
            <person name="Hughes L."/>
            <person name="Hulme W."/>
            <person name="Husby E."/>
            <person name="Iliev I."/>
            <person name="Jaffe D."/>
            <person name="Jones C."/>
            <person name="Kamal M."/>
            <person name="Kamat A."/>
            <person name="Kamvysselis M."/>
            <person name="Karlsson E."/>
            <person name="Kells C."/>
            <person name="Kieu A."/>
            <person name="Kisner P."/>
            <person name="Kodira C."/>
            <person name="Kulbokas E."/>
            <person name="Labutti K."/>
            <person name="Lama D."/>
            <person name="Landers T."/>
            <person name="Leger J."/>
            <person name="Levine S."/>
            <person name="Lewis D."/>
            <person name="Lewis T."/>
            <person name="Lindblad-toh K."/>
            <person name="Liu X."/>
            <person name="Lokyitsang T."/>
            <person name="Lokyitsang Y."/>
            <person name="Lucien O."/>
            <person name="Lui A."/>
            <person name="Ma L.J."/>
            <person name="Mabbitt R."/>
            <person name="Macdonald J."/>
            <person name="Maclean C."/>
            <person name="Major J."/>
            <person name="Manning J."/>
            <person name="Marabella R."/>
            <person name="Maru K."/>
            <person name="Matthews C."/>
            <person name="Mauceli E."/>
            <person name="Mccarthy M."/>
            <person name="Mcdonough S."/>
            <person name="Mcghee T."/>
            <person name="Meldrim J."/>
            <person name="Meneus L."/>
            <person name="Mesirov J."/>
            <person name="Mihalev A."/>
            <person name="Mihova T."/>
            <person name="Mikkelsen T."/>
            <person name="Mlenga V."/>
            <person name="Moru K."/>
            <person name="Mozes J."/>
            <person name="Mulrain L."/>
            <person name="Munson G."/>
            <person name="Naylor J."/>
            <person name="Newes C."/>
            <person name="Nguyen C."/>
            <person name="Nguyen N."/>
            <person name="Nguyen T."/>
            <person name="Nicol R."/>
            <person name="Nielsen C."/>
            <person name="Nizzari M."/>
            <person name="Norbu C."/>
            <person name="Norbu N."/>
            <person name="O'donnell P."/>
            <person name="Okoawo O."/>
            <person name="O'leary S."/>
            <person name="Omotosho B."/>
            <person name="O'neill K."/>
            <person name="Osman S."/>
            <person name="Parker S."/>
            <person name="Perrin D."/>
            <person name="Phunkhang P."/>
            <person name="Piqani B."/>
            <person name="Purcell S."/>
            <person name="Rachupka T."/>
            <person name="Ramasamy U."/>
            <person name="Rameau R."/>
            <person name="Ray V."/>
            <person name="Raymond C."/>
            <person name="Retta R."/>
            <person name="Richardson S."/>
            <person name="Rise C."/>
            <person name="Rodriguez J."/>
            <person name="Rogers J."/>
            <person name="Rogov P."/>
            <person name="Rutman M."/>
            <person name="Schupbach R."/>
            <person name="Seaman C."/>
            <person name="Settipalli S."/>
            <person name="Sharpe T."/>
            <person name="Sheridan J."/>
            <person name="Sherpa N."/>
            <person name="Shi J."/>
            <person name="Smirnov S."/>
            <person name="Smith C."/>
            <person name="Sougnez C."/>
            <person name="Spencer B."/>
            <person name="Stalker J."/>
            <person name="Stange-thomann N."/>
            <person name="Stavropoulos S."/>
            <person name="Stetson K."/>
            <person name="Stone C."/>
            <person name="Stone S."/>
            <person name="Stubbs M."/>
            <person name="Talamas J."/>
            <person name="Tchuinga P."/>
            <person name="Tenzing P."/>
            <person name="Tesfaye S."/>
            <person name="Theodore J."/>
            <person name="Thoulutsang Y."/>
            <person name="Topham K."/>
            <person name="Towey S."/>
            <person name="Tsamla T."/>
            <person name="Tsomo N."/>
            <person name="Vallee D."/>
            <person name="Vassiliev H."/>
            <person name="Venkataraman V."/>
            <person name="Vinson J."/>
            <person name="Vo A."/>
            <person name="Wade C."/>
            <person name="Wang S."/>
            <person name="Wangchuk T."/>
            <person name="Wangdi T."/>
            <person name="Whittaker C."/>
            <person name="Wilkinson J."/>
            <person name="Wu Y."/>
            <person name="Wyman D."/>
            <person name="Yadav S."/>
            <person name="Yang S."/>
            <person name="Yang X."/>
            <person name="Yeager S."/>
            <person name="Yee E."/>
            <person name="Young G."/>
            <person name="Zainoun J."/>
            <person name="Zembeck L."/>
            <person name="Zimmer A."/>
            <person name="Zody M."/>
            <person name="Lander E."/>
        </authorList>
    </citation>
    <scope>NUCLEOTIDE SEQUENCE [LARGE SCALE GENOMIC DNA]</scope>
</reference>
<dbReference type="InterPro" id="IPR011992">
    <property type="entry name" value="EF-hand-dom_pair"/>
</dbReference>
<dbReference type="InParanoid" id="H2Z5M9"/>
<organism evidence="2 3">
    <name type="scientific">Ciona savignyi</name>
    <name type="common">Pacific transparent sea squirt</name>
    <dbReference type="NCBI Taxonomy" id="51511"/>
    <lineage>
        <taxon>Eukaryota</taxon>
        <taxon>Metazoa</taxon>
        <taxon>Chordata</taxon>
        <taxon>Tunicata</taxon>
        <taxon>Ascidiacea</taxon>
        <taxon>Phlebobranchia</taxon>
        <taxon>Cionidae</taxon>
        <taxon>Ciona</taxon>
    </lineage>
</organism>
<dbReference type="PROSITE" id="PS50222">
    <property type="entry name" value="EF_HAND_2"/>
    <property type="match status" value="1"/>
</dbReference>
<dbReference type="OMA" id="PEVRRCW"/>
<dbReference type="Ensembl" id="ENSCSAVT00000013040.1">
    <property type="protein sequence ID" value="ENSCSAVP00000012891.1"/>
    <property type="gene ID" value="ENSCSAVG00000007568.1"/>
</dbReference>
<dbReference type="Proteomes" id="UP000007875">
    <property type="component" value="Unassembled WGS sequence"/>
</dbReference>
<evidence type="ECO:0000313" key="3">
    <source>
        <dbReference type="Proteomes" id="UP000007875"/>
    </source>
</evidence>
<reference evidence="2" key="2">
    <citation type="submission" date="2025-08" db="UniProtKB">
        <authorList>
            <consortium name="Ensembl"/>
        </authorList>
    </citation>
    <scope>IDENTIFICATION</scope>
</reference>
<dbReference type="GO" id="GO:0005509">
    <property type="term" value="F:calcium ion binding"/>
    <property type="evidence" value="ECO:0007669"/>
    <property type="project" value="InterPro"/>
</dbReference>
<proteinExistence type="predicted"/>
<evidence type="ECO:0000259" key="1">
    <source>
        <dbReference type="PROSITE" id="PS50222"/>
    </source>
</evidence>
<evidence type="ECO:0000313" key="2">
    <source>
        <dbReference type="Ensembl" id="ENSCSAVP00000012891.1"/>
    </source>
</evidence>
<dbReference type="InterPro" id="IPR002048">
    <property type="entry name" value="EF_hand_dom"/>
</dbReference>
<dbReference type="AlphaFoldDB" id="H2Z5M9"/>
<dbReference type="SUPFAM" id="SSF47473">
    <property type="entry name" value="EF-hand"/>
    <property type="match status" value="1"/>
</dbReference>
<dbReference type="eggNOG" id="ENOG502SFJP">
    <property type="taxonomic scope" value="Eukaryota"/>
</dbReference>
<sequence length="203" mass="23863">MGAHGSLFAVEDNAIVKIKPSNPKWLFKHAEACGMPFSEVQRCWRRFQILGCNKKGVLSLSSEIWKSEDKFIQQALRQLPWTNKGTLSFQVYLNVCRWFSQSDILIKLTVIYGLINQYKPIDENILQRMLIHIYPEESQDNLQLMAKDFIEKADSKQQGFVDEEDFVNFAKRIPFEEMSLLLNFNIRTIRSTNYQCMNIYIFF</sequence>
<name>H2Z5M9_CIOSA</name>
<feature type="domain" description="EF-hand" evidence="1">
    <location>
        <begin position="141"/>
        <end position="176"/>
    </location>
</feature>
<reference evidence="2" key="3">
    <citation type="submission" date="2025-09" db="UniProtKB">
        <authorList>
            <consortium name="Ensembl"/>
        </authorList>
    </citation>
    <scope>IDENTIFICATION</scope>
</reference>
<accession>H2Z5M9</accession>
<dbReference type="GeneTree" id="ENSGT00390000003904"/>
<keyword evidence="3" id="KW-1185">Reference proteome</keyword>
<dbReference type="Gene3D" id="1.10.238.10">
    <property type="entry name" value="EF-hand"/>
    <property type="match status" value="1"/>
</dbReference>
<protein>
    <recommendedName>
        <fullName evidence="1">EF-hand domain-containing protein</fullName>
    </recommendedName>
</protein>